<comment type="caution">
    <text evidence="1">The sequence shown here is derived from an EMBL/GenBank/DDBJ whole genome shotgun (WGS) entry which is preliminary data.</text>
</comment>
<reference evidence="2" key="1">
    <citation type="submission" date="2016-03" db="EMBL/GenBank/DDBJ databases">
        <authorList>
            <person name="Ray J."/>
            <person name="Price M."/>
            <person name="Deutschbauer A."/>
        </authorList>
    </citation>
    <scope>NUCLEOTIDE SEQUENCE [LARGE SCALE GENOMIC DNA]</scope>
    <source>
        <strain evidence="2">FW300-N1B4</strain>
    </source>
</reference>
<accession>A0A166QT90</accession>
<evidence type="ECO:0000313" key="1">
    <source>
        <dbReference type="EMBL" id="KZN20823.1"/>
    </source>
</evidence>
<gene>
    <name evidence="1" type="ORF">A1D17_04580</name>
</gene>
<name>A0A166QT90_PSEFL</name>
<sequence length="122" mass="13027">MKTALCVTDQASKAFQIQQVMGELGYQTFAVCGIDTLIGCIESMEIDIILVSELMSSKVSAFSIIKAIREGSPKAFAVIHLWSRLTRAESGAMGGPITTVVEPLTLESATNALGLLKLSEPH</sequence>
<dbReference type="EMBL" id="LUKJ01000002">
    <property type="protein sequence ID" value="KZN20823.1"/>
    <property type="molecule type" value="Genomic_DNA"/>
</dbReference>
<organism evidence="1 2">
    <name type="scientific">Pseudomonas fluorescens</name>
    <dbReference type="NCBI Taxonomy" id="294"/>
    <lineage>
        <taxon>Bacteria</taxon>
        <taxon>Pseudomonadati</taxon>
        <taxon>Pseudomonadota</taxon>
        <taxon>Gammaproteobacteria</taxon>
        <taxon>Pseudomonadales</taxon>
        <taxon>Pseudomonadaceae</taxon>
        <taxon>Pseudomonas</taxon>
    </lineage>
</organism>
<evidence type="ECO:0008006" key="3">
    <source>
        <dbReference type="Google" id="ProtNLM"/>
    </source>
</evidence>
<evidence type="ECO:0000313" key="2">
    <source>
        <dbReference type="Proteomes" id="UP000076489"/>
    </source>
</evidence>
<dbReference type="AlphaFoldDB" id="A0A166QT90"/>
<dbReference type="Proteomes" id="UP000076489">
    <property type="component" value="Unassembled WGS sequence"/>
</dbReference>
<protein>
    <recommendedName>
        <fullName evidence="3">Response regulatory domain-containing protein</fullName>
    </recommendedName>
</protein>
<dbReference type="SUPFAM" id="SSF52172">
    <property type="entry name" value="CheY-like"/>
    <property type="match status" value="1"/>
</dbReference>
<dbReference type="InterPro" id="IPR011006">
    <property type="entry name" value="CheY-like_superfamily"/>
</dbReference>
<proteinExistence type="predicted"/>
<dbReference type="RefSeq" id="WP_063340868.1">
    <property type="nucleotide sequence ID" value="NZ_LUKJ01000002.1"/>
</dbReference>
<reference evidence="1 2" key="2">
    <citation type="journal article" date="2018" name="Nature">
        <title>Mutant phenotypes for thousands of bacterial genes of unknown function.</title>
        <authorList>
            <person name="Price M.N."/>
            <person name="Wetmore K.M."/>
            <person name="Waters R.J."/>
            <person name="Callaghan M."/>
            <person name="Ray J."/>
            <person name="Liu H."/>
            <person name="Kuehl J.V."/>
            <person name="Melnyk R.A."/>
            <person name="Lamson J.S."/>
            <person name="Suh Y."/>
            <person name="Carlson H.K."/>
            <person name="Esquivel Z."/>
            <person name="Sadeeshkumar H."/>
            <person name="Chakraborty R."/>
            <person name="Zane G.M."/>
            <person name="Rubin B.E."/>
            <person name="Wall J.D."/>
            <person name="Visel A."/>
            <person name="Bristow J."/>
            <person name="Blow M.J."/>
            <person name="Arkin A.P."/>
            <person name="Deutschbauer A.M."/>
        </authorList>
    </citation>
    <scope>NUCLEOTIDE SEQUENCE [LARGE SCALE GENOMIC DNA]</scope>
    <source>
        <strain evidence="1 2">FW300-N1B4</strain>
    </source>
</reference>